<dbReference type="RefSeq" id="WP_129718811.1">
    <property type="nucleotide sequence ID" value="NZ_PRLK01000005.1"/>
</dbReference>
<reference evidence="2 3" key="2">
    <citation type="journal article" date="2020" name="Cell Rep.">
        <title>Acquisition and Adaptation of Ultra-small Parasitic Reduced Genome Bacteria to Mammalian Hosts.</title>
        <authorList>
            <person name="McLean J.S."/>
            <person name="Bor B."/>
            <person name="Kerns K.A."/>
            <person name="Liu Q."/>
            <person name="To T.T."/>
            <person name="Solden L."/>
            <person name="Hendrickson E.L."/>
            <person name="Wrighton K."/>
            <person name="Shi W."/>
            <person name="He X."/>
        </authorList>
    </citation>
    <scope>NUCLEOTIDE SEQUENCE [LARGE SCALE GENOMIC DNA]</scope>
    <source>
        <strain evidence="2 3">TM7_CMJM_G6_1_HOT_870</strain>
    </source>
</reference>
<comment type="caution">
    <text evidence="2">The sequence shown here is derived from an EMBL/GenBank/DDBJ whole genome shotgun (WGS) entry which is preliminary data.</text>
</comment>
<evidence type="ECO:0000313" key="3">
    <source>
        <dbReference type="Proteomes" id="UP001190925"/>
    </source>
</evidence>
<evidence type="ECO:0000256" key="1">
    <source>
        <dbReference type="SAM" id="Phobius"/>
    </source>
</evidence>
<keyword evidence="3" id="KW-1185">Reference proteome</keyword>
<keyword evidence="1" id="KW-0472">Membrane</keyword>
<evidence type="ECO:0008006" key="4">
    <source>
        <dbReference type="Google" id="ProtNLM"/>
    </source>
</evidence>
<name>A0ABY0FI44_9BACT</name>
<feature type="transmembrane region" description="Helical" evidence="1">
    <location>
        <begin position="12"/>
        <end position="30"/>
    </location>
</feature>
<gene>
    <name evidence="2" type="ORF">G6CMJM_00404</name>
</gene>
<accession>A0ABY0FI44</accession>
<dbReference type="InterPro" id="IPR012902">
    <property type="entry name" value="N_methyl_site"/>
</dbReference>
<keyword evidence="1" id="KW-1133">Transmembrane helix</keyword>
<dbReference type="EMBL" id="PRLK01000005">
    <property type="protein sequence ID" value="RYC72601.1"/>
    <property type="molecule type" value="Genomic_DNA"/>
</dbReference>
<keyword evidence="1" id="KW-0812">Transmembrane</keyword>
<proteinExistence type="predicted"/>
<organism evidence="2 3">
    <name type="scientific">Candidatus Nanogingivalis gingivitcus</name>
    <dbReference type="NCBI Taxonomy" id="2171992"/>
    <lineage>
        <taxon>Bacteria</taxon>
        <taxon>Candidatus Saccharimonadota</taxon>
        <taxon>Candidatus Nanosyncoccalia</taxon>
        <taxon>Candidatus Nanogingivales</taxon>
        <taxon>Candidatus Nanogingivalaceae</taxon>
        <taxon>Candidatus Nanogingivalis</taxon>
    </lineage>
</organism>
<sequence>MKKGFTIIETMLVLSVTGLLSVGIMVGWSVNINRQRYDDSVNTFKSDIQQIFSDVENPTNQNDRKIACTSNTRSLSLSEGGTGGHTGTSRGASDCILLGKFVVFEGNTLTQFDVIGRDINPQSDCVNSYGTRDACKDAIEALRATNFVIATGANGTANPPIVKNLEWRARAIPATESRGKFNFPRGFNDIDLGVQNSLNGHTVNGLMIIRSPLDGTVITMAIPVASPDSSSNQYNNSGFINNYRNAIINNSNSLILSHNRRIGFCVINGDTNVLVYGRNKVVTIGGSASSVEVAPLDGDNSRSCGALDAQGRVDIRGVL</sequence>
<evidence type="ECO:0000313" key="2">
    <source>
        <dbReference type="EMBL" id="RYC72601.1"/>
    </source>
</evidence>
<protein>
    <recommendedName>
        <fullName evidence="4">Prepilin-type N-terminal cleavage/methylation domain-containing protein</fullName>
    </recommendedName>
</protein>
<dbReference type="Proteomes" id="UP001190925">
    <property type="component" value="Unassembled WGS sequence"/>
</dbReference>
<dbReference type="NCBIfam" id="TIGR02532">
    <property type="entry name" value="IV_pilin_GFxxxE"/>
    <property type="match status" value="1"/>
</dbReference>
<reference evidence="2 3" key="1">
    <citation type="journal article" date="2018" name="bioRxiv">
        <title>Evidence of independent acquisition and adaption of ultra-small bacteria to human hosts across the highly diverse yet reduced genomes of the phylum Saccharibacteria.</title>
        <authorList>
            <person name="McLean J.S."/>
            <person name="Bor B."/>
            <person name="To T.T."/>
            <person name="Liu Q."/>
            <person name="Kearns K.A."/>
            <person name="Solden L.M."/>
            <person name="Wrighton K.C."/>
            <person name="He X."/>
            <person name="Shi W."/>
        </authorList>
    </citation>
    <scope>NUCLEOTIDE SEQUENCE [LARGE SCALE GENOMIC DNA]</scope>
    <source>
        <strain evidence="2 3">TM7_CMJM_G6_1_HOT_870</strain>
    </source>
</reference>